<dbReference type="Proteomes" id="UP000298416">
    <property type="component" value="Unassembled WGS sequence"/>
</dbReference>
<reference evidence="4" key="1">
    <citation type="submission" date="2018-01" db="EMBL/GenBank/DDBJ databases">
        <authorList>
            <person name="Mao J.F."/>
        </authorList>
    </citation>
    <scope>NUCLEOTIDE SEQUENCE</scope>
    <source>
        <strain evidence="4">Huo1</strain>
        <tissue evidence="4">Leaf</tissue>
    </source>
</reference>
<organism evidence="4">
    <name type="scientific">Salvia splendens</name>
    <name type="common">Scarlet sage</name>
    <dbReference type="NCBI Taxonomy" id="180675"/>
    <lineage>
        <taxon>Eukaryota</taxon>
        <taxon>Viridiplantae</taxon>
        <taxon>Streptophyta</taxon>
        <taxon>Embryophyta</taxon>
        <taxon>Tracheophyta</taxon>
        <taxon>Spermatophyta</taxon>
        <taxon>Magnoliopsida</taxon>
        <taxon>eudicotyledons</taxon>
        <taxon>Gunneridae</taxon>
        <taxon>Pentapetalae</taxon>
        <taxon>asterids</taxon>
        <taxon>lamiids</taxon>
        <taxon>Lamiales</taxon>
        <taxon>Lamiaceae</taxon>
        <taxon>Nepetoideae</taxon>
        <taxon>Mentheae</taxon>
        <taxon>Salviinae</taxon>
        <taxon>Salvia</taxon>
        <taxon>Salvia subgen. Calosphace</taxon>
        <taxon>core Calosphace</taxon>
    </lineage>
</organism>
<evidence type="ECO:0000313" key="4">
    <source>
        <dbReference type="EMBL" id="KAG6430039.1"/>
    </source>
</evidence>
<keyword evidence="5" id="KW-1185">Reference proteome</keyword>
<gene>
    <name evidence="4" type="ORF">SASPL_108098</name>
</gene>
<feature type="region of interest" description="Disordered" evidence="2">
    <location>
        <begin position="197"/>
        <end position="216"/>
    </location>
</feature>
<dbReference type="PROSITE" id="PS50089">
    <property type="entry name" value="ZF_RING_2"/>
    <property type="match status" value="1"/>
</dbReference>
<keyword evidence="1" id="KW-0479">Metal-binding</keyword>
<comment type="caution">
    <text evidence="4">The sequence shown here is derived from an EMBL/GenBank/DDBJ whole genome shotgun (WGS) entry which is preliminary data.</text>
</comment>
<dbReference type="EMBL" id="PNBA02000003">
    <property type="protein sequence ID" value="KAG6430039.1"/>
    <property type="molecule type" value="Genomic_DNA"/>
</dbReference>
<protein>
    <recommendedName>
        <fullName evidence="3">RING-type domain-containing protein</fullName>
    </recommendedName>
</protein>
<sequence>MSNEIQQDTSGNTSARSDEIWHAASDDIQQTFTCEICIEPAMLSEKFGHDANCVHNICFMCNVATTKCVCPACKRLVCYACRAPWHAWFRCSEASQVMDENDILFNVGQSFAMHVVHKLVDMCKRIPLLDLCCELATTKCACPACKRLVCYACRVSWHVGFRYSEASQVMDENDVQFGLLLEEMEWKRCPKRWLNFSAARPPTTPRRQASDDDKASRFPMRLRRQEHFMMSDSPFSPLDFPFASRIPLFTH</sequence>
<reference evidence="4" key="2">
    <citation type="submission" date="2020-08" db="EMBL/GenBank/DDBJ databases">
        <title>Plant Genome Project.</title>
        <authorList>
            <person name="Zhang R.-G."/>
        </authorList>
    </citation>
    <scope>NUCLEOTIDE SEQUENCE</scope>
    <source>
        <strain evidence="4">Huo1</strain>
        <tissue evidence="4">Leaf</tissue>
    </source>
</reference>
<accession>A0A8X8YE38</accession>
<name>A0A8X8YE38_SALSN</name>
<dbReference type="GO" id="GO:0008270">
    <property type="term" value="F:zinc ion binding"/>
    <property type="evidence" value="ECO:0007669"/>
    <property type="project" value="UniProtKB-KW"/>
</dbReference>
<dbReference type="InterPro" id="IPR001841">
    <property type="entry name" value="Znf_RING"/>
</dbReference>
<evidence type="ECO:0000313" key="5">
    <source>
        <dbReference type="Proteomes" id="UP000298416"/>
    </source>
</evidence>
<evidence type="ECO:0000256" key="1">
    <source>
        <dbReference type="PROSITE-ProRule" id="PRU00175"/>
    </source>
</evidence>
<evidence type="ECO:0000259" key="3">
    <source>
        <dbReference type="PROSITE" id="PS50089"/>
    </source>
</evidence>
<dbReference type="AlphaFoldDB" id="A0A8X8YE38"/>
<feature type="domain" description="RING-type" evidence="3">
    <location>
        <begin position="34"/>
        <end position="74"/>
    </location>
</feature>
<keyword evidence="1" id="KW-0862">Zinc</keyword>
<proteinExistence type="predicted"/>
<evidence type="ECO:0000256" key="2">
    <source>
        <dbReference type="SAM" id="MobiDB-lite"/>
    </source>
</evidence>
<keyword evidence="1" id="KW-0863">Zinc-finger</keyword>